<protein>
    <recommendedName>
        <fullName evidence="4">Penicillin-binding protein</fullName>
    </recommendedName>
</protein>
<keyword evidence="1" id="KW-0732">Signal</keyword>
<keyword evidence="3" id="KW-1185">Reference proteome</keyword>
<dbReference type="AlphaFoldDB" id="A0A1G7Z032"/>
<organism evidence="2 3">
    <name type="scientific">Psychroflexus sediminis</name>
    <dbReference type="NCBI Taxonomy" id="470826"/>
    <lineage>
        <taxon>Bacteria</taxon>
        <taxon>Pseudomonadati</taxon>
        <taxon>Bacteroidota</taxon>
        <taxon>Flavobacteriia</taxon>
        <taxon>Flavobacteriales</taxon>
        <taxon>Flavobacteriaceae</taxon>
        <taxon>Psychroflexus</taxon>
    </lineage>
</organism>
<name>A0A1G7Z032_9FLAO</name>
<feature type="signal peptide" evidence="1">
    <location>
        <begin position="1"/>
        <end position="20"/>
    </location>
</feature>
<dbReference type="EMBL" id="FNCW01000016">
    <property type="protein sequence ID" value="SDH02111.1"/>
    <property type="molecule type" value="Genomic_DNA"/>
</dbReference>
<dbReference type="OrthoDB" id="9809953at2"/>
<evidence type="ECO:0000313" key="3">
    <source>
        <dbReference type="Proteomes" id="UP000199296"/>
    </source>
</evidence>
<gene>
    <name evidence="2" type="ORF">SAMN04488027_11614</name>
</gene>
<feature type="chain" id="PRO_5011735646" description="Penicillin-binding protein" evidence="1">
    <location>
        <begin position="21"/>
        <end position="340"/>
    </location>
</feature>
<dbReference type="NCBIfam" id="NF033709">
    <property type="entry name" value="PorV_fam"/>
    <property type="match status" value="1"/>
</dbReference>
<dbReference type="Proteomes" id="UP000199296">
    <property type="component" value="Unassembled WGS sequence"/>
</dbReference>
<proteinExistence type="predicted"/>
<evidence type="ECO:0000313" key="2">
    <source>
        <dbReference type="EMBL" id="SDH02111.1"/>
    </source>
</evidence>
<evidence type="ECO:0000256" key="1">
    <source>
        <dbReference type="SAM" id="SignalP"/>
    </source>
</evidence>
<dbReference type="RefSeq" id="WP_093369775.1">
    <property type="nucleotide sequence ID" value="NZ_FNCW01000016.1"/>
</dbReference>
<dbReference type="STRING" id="470826.SAMN04488027_11614"/>
<reference evidence="2 3" key="1">
    <citation type="submission" date="2016-10" db="EMBL/GenBank/DDBJ databases">
        <authorList>
            <person name="de Groot N.N."/>
        </authorList>
    </citation>
    <scope>NUCLEOTIDE SEQUENCE [LARGE SCALE GENOMIC DNA]</scope>
    <source>
        <strain evidence="2 3">DSM 19803</strain>
    </source>
</reference>
<dbReference type="NCBIfam" id="NF033711">
    <property type="entry name" value="T9SS_PorQ"/>
    <property type="match status" value="1"/>
</dbReference>
<evidence type="ECO:0008006" key="4">
    <source>
        <dbReference type="Google" id="ProtNLM"/>
    </source>
</evidence>
<sequence length="340" mass="37791">MKPKLFLLAIISGMTWSSLAQIGGQSTYQFLNLPNSPKLSALGGKNITSYSSDPANALANPALINFEMHNQMSANYMNYFADVNYGTASYAYDFGRRTQMIQAGVTYIDYGSFDGYDESGNSTLEFGGQEAAFSVGYARRLGRTDFYAGANLKLISSKLEQYTSFAGALDLGISYIYSEWDLIVSGVVRNAGIQFEAFNEVREPLPFEVILGISQTLKKAPIRWHITLENLQEWNIAFRNTARDVEDLSGNVTPDDPGFINNVLRHTILGAELFPDGGFSIQLGYNFRRGEELRIQDQRAFSGLTGGVSIRFNKVRFSYSYAQFNRAASSSFFGLMINLQ</sequence>
<accession>A0A1G7Z032</accession>